<dbReference type="OrthoDB" id="19039at2759"/>
<feature type="transmembrane region" description="Helical" evidence="12">
    <location>
        <begin position="307"/>
        <end position="325"/>
    </location>
</feature>
<keyword evidence="6 12" id="KW-0812">Transmembrane</keyword>
<evidence type="ECO:0000256" key="6">
    <source>
        <dbReference type="ARBA" id="ARBA00022692"/>
    </source>
</evidence>
<dbReference type="HOGENOM" id="CLU_008917_4_1_1"/>
<dbReference type="STRING" id="502779.C1H855"/>
<accession>C1H855</accession>
<dbReference type="PANTHER" id="PTHR22760">
    <property type="entry name" value="GLYCOSYLTRANSFERASE"/>
    <property type="match status" value="1"/>
</dbReference>
<feature type="transmembrane region" description="Helical" evidence="12">
    <location>
        <begin position="217"/>
        <end position="237"/>
    </location>
</feature>
<feature type="transmembrane region" description="Helical" evidence="12">
    <location>
        <begin position="184"/>
        <end position="211"/>
    </location>
</feature>
<comment type="similarity">
    <text evidence="3 12">Belongs to the glycosyltransferase 22 family.</text>
</comment>
<keyword evidence="7 12" id="KW-0256">Endoplasmic reticulum</keyword>
<comment type="catalytic activity">
    <reaction evidence="11">
        <text>an alpha-D-Man-(1-&gt;2)-alpha-D-Man-(1-&gt;2)-alpha-D-Man-(1-&gt;3)-[alpha-D-Man-(1-&gt;2)-alpha-D-Man-(1-&gt;3)-alpha-D-Man-(1-&gt;6)]-beta-D-Man-(1-&gt;4)-beta-D-GlcNAc-(1-&gt;4)-alpha-D-GlcNAc-diphospho-di-trans,poly-cis-dolichol + a di-trans,poly-cis-dolichyl beta-D-mannosyl phosphate = an alpha-D-Man-(1-&gt;2)-alpha-D-Man-(1-&gt;2)-alpha-D-Man-(1-&gt;3)-[alpha-D-Man-(1-&gt;2)-alpha-D-Man-(1-&gt;3)-[alpha-D-Man-(1-&gt;6)]-alpha-D-Man-(1-&gt;6)]-beta-D-Man-(1-&gt;4)-beta-D-GlcNAc-(1-&gt;4)-alpha-D-GlcNAc-diphospho-di-trans,poly-cis-dolichol + a di-trans,poly-cis-dolichyl phosphate + H(+)</text>
        <dbReference type="Rhea" id="RHEA:29535"/>
        <dbReference type="Rhea" id="RHEA-COMP:19498"/>
        <dbReference type="Rhea" id="RHEA-COMP:19501"/>
        <dbReference type="Rhea" id="RHEA-COMP:19518"/>
        <dbReference type="Rhea" id="RHEA-COMP:19519"/>
        <dbReference type="ChEBI" id="CHEBI:15378"/>
        <dbReference type="ChEBI" id="CHEBI:57683"/>
        <dbReference type="ChEBI" id="CHEBI:58211"/>
        <dbReference type="ChEBI" id="CHEBI:132517"/>
        <dbReference type="ChEBI" id="CHEBI:132519"/>
        <dbReference type="EC" id="2.4.1.260"/>
    </reaction>
    <physiologicalReaction direction="left-to-right" evidence="11">
        <dbReference type="Rhea" id="RHEA:29536"/>
    </physiologicalReaction>
</comment>
<evidence type="ECO:0000256" key="7">
    <source>
        <dbReference type="ARBA" id="ARBA00022824"/>
    </source>
</evidence>
<feature type="transmembrane region" description="Helical" evidence="12">
    <location>
        <begin position="332"/>
        <end position="353"/>
    </location>
</feature>
<dbReference type="UniPathway" id="UPA00378"/>
<comment type="function">
    <text evidence="10">Mannosyltransferase that operates in the biosynthetic pathway of dolichol-linked oligosaccharides, the glycan precursors employed in protein asparagine (N)-glycosylation. The assembly of dolichol-linked oligosaccharides begins on the cytosolic side of the endoplasmic reticulum membrane and finishes in its lumen. The sequential addition of sugars to dolichol pyrophosphate produces dolichol-linked oligosaccharides containing fourteen sugars, including two GlcNAcs, nine mannoses and three glucoses. Once assembled, the oligosaccharide is transferred from the lipid to nascent proteins by oligosaccharyltransferases. In the lumen of the endoplasmic reticulum, adds the eighth mannose residue in an alpha-1,6 linkage onto Man(7)GlcNAc(2)-PP-dolichol to produce Man(8)GlcNAc(2)-PP-dolichol.</text>
</comment>
<feature type="transmembrane region" description="Helical" evidence="12">
    <location>
        <begin position="126"/>
        <end position="143"/>
    </location>
</feature>
<evidence type="ECO:0000256" key="8">
    <source>
        <dbReference type="ARBA" id="ARBA00022989"/>
    </source>
</evidence>
<keyword evidence="5" id="KW-0808">Transferase</keyword>
<gene>
    <name evidence="13" type="ORF">PAAG_07032</name>
</gene>
<dbReference type="EC" id="2.4.1.-" evidence="12"/>
<evidence type="ECO:0000256" key="5">
    <source>
        <dbReference type="ARBA" id="ARBA00022679"/>
    </source>
</evidence>
<keyword evidence="4 12" id="KW-0328">Glycosyltransferase</keyword>
<sequence length="588" mass="65967">MAKLTDWLLFSLIPGLVLLHLYVSPYTKVEESFNIQAIHDILTYGIPTKDIPNTLRAEYDHLSFPGAVPRTFVGALIVAGIARPVMWLNSQIDRQMLVRGVLGAFNALTLISYAKGVRRAFGKDVAVWYILFQASQFHVIYYASRTLPNMFAFGITTLALRNLLPESTSTVQHSHSHKRHRLSLYLMTVSGIIFRSEIALLLATTTLYLWAKNRITLFSDILPAALSGLTVGLLLTITTDSILWQCFPLWPELSAFKYNVLSGQASAWGTSPWHFYFTNALPRLLLNPLTYTLCIPFSILQPSTRHTSIYLLLPALTYIILYSLQPHKEWRFILYSIPPLTATASLGASYVWTHRTKSLFYQLLSLALCLSTLATFAISTFLLLPISAANYPGAHALNALHKHHSNENNNGASSTLLNKEYIRVHMDNLSCQTGITLFLQKPAPKSPLIVLPGSPDGKYPEIRSGTQAWVYDKTEARDIDAMKDPKAFWGRFDYVLVEVGADGTSDRPGRWEAVQEIKGFGGVKVLGPEDVGGDGGEEVEEAVLRRLFGDAGLEGWRWVKGVVRRYVSRGWWVEVQMVPKIRVLRRVR</sequence>
<evidence type="ECO:0000256" key="4">
    <source>
        <dbReference type="ARBA" id="ARBA00022676"/>
    </source>
</evidence>
<dbReference type="GO" id="GO:0006487">
    <property type="term" value="P:protein N-linked glycosylation"/>
    <property type="evidence" value="ECO:0007669"/>
    <property type="project" value="TreeGrafter"/>
</dbReference>
<protein>
    <recommendedName>
        <fullName evidence="12">Mannosyltransferase</fullName>
        <ecNumber evidence="12">2.4.1.-</ecNumber>
    </recommendedName>
</protein>
<dbReference type="GO" id="GO:0005789">
    <property type="term" value="C:endoplasmic reticulum membrane"/>
    <property type="evidence" value="ECO:0007669"/>
    <property type="project" value="UniProtKB-SubCell"/>
</dbReference>
<dbReference type="PANTHER" id="PTHR22760:SF1">
    <property type="entry name" value="DOL-P-MAN:MAN(7)GLCNAC(2)-PP-DOL ALPHA-1,6-MANNOSYLTRANSFERASE"/>
    <property type="match status" value="1"/>
</dbReference>
<dbReference type="GeneID" id="9094358"/>
<dbReference type="AlphaFoldDB" id="C1H855"/>
<name>C1H855_PARBA</name>
<comment type="subcellular location">
    <subcellularLocation>
        <location evidence="1 12">Endoplasmic reticulum membrane</location>
        <topology evidence="1 12">Multi-pass membrane protein</topology>
    </subcellularLocation>
</comment>
<keyword evidence="14" id="KW-1185">Reference proteome</keyword>
<feature type="transmembrane region" description="Helical" evidence="12">
    <location>
        <begin position="7"/>
        <end position="23"/>
    </location>
</feature>
<comment type="pathway">
    <text evidence="2">Protein modification; protein glycosylation.</text>
</comment>
<evidence type="ECO:0000256" key="12">
    <source>
        <dbReference type="RuleBase" id="RU363075"/>
    </source>
</evidence>
<dbReference type="OMA" id="WWVEVRM"/>
<dbReference type="Proteomes" id="UP000002059">
    <property type="component" value="Partially assembled WGS sequence"/>
</dbReference>
<dbReference type="GO" id="GO:0052917">
    <property type="term" value="F:dol-P-Man:Man(7)GlcNAc(2)-PP-Dol alpha-1,6-mannosyltransferase activity"/>
    <property type="evidence" value="ECO:0007669"/>
    <property type="project" value="UniProtKB-EC"/>
</dbReference>
<evidence type="ECO:0000256" key="2">
    <source>
        <dbReference type="ARBA" id="ARBA00004922"/>
    </source>
</evidence>
<dbReference type="InterPro" id="IPR005599">
    <property type="entry name" value="GPI_mannosylTrfase"/>
</dbReference>
<dbReference type="RefSeq" id="XP_015700536.1">
    <property type="nucleotide sequence ID" value="XM_015846101.1"/>
</dbReference>
<evidence type="ECO:0000313" key="14">
    <source>
        <dbReference type="Proteomes" id="UP000002059"/>
    </source>
</evidence>
<evidence type="ECO:0000313" key="13">
    <source>
        <dbReference type="EMBL" id="EEH36614.2"/>
    </source>
</evidence>
<evidence type="ECO:0000256" key="11">
    <source>
        <dbReference type="ARBA" id="ARBA00048899"/>
    </source>
</evidence>
<keyword evidence="9 12" id="KW-0472">Membrane</keyword>
<dbReference type="EMBL" id="KN294012">
    <property type="protein sequence ID" value="EEH36614.2"/>
    <property type="molecule type" value="Genomic_DNA"/>
</dbReference>
<keyword evidence="8 12" id="KW-1133">Transmembrane helix</keyword>
<dbReference type="Pfam" id="PF03901">
    <property type="entry name" value="Glyco_transf_22"/>
    <property type="match status" value="1"/>
</dbReference>
<feature type="transmembrane region" description="Helical" evidence="12">
    <location>
        <begin position="67"/>
        <end position="85"/>
    </location>
</feature>
<evidence type="ECO:0000256" key="10">
    <source>
        <dbReference type="ARBA" id="ARBA00044721"/>
    </source>
</evidence>
<reference evidence="13 14" key="1">
    <citation type="journal article" date="2011" name="PLoS Genet.">
        <title>Comparative genomic analysis of human fungal pathogens causing paracoccidioidomycosis.</title>
        <authorList>
            <person name="Desjardins C.A."/>
            <person name="Champion M.D."/>
            <person name="Holder J.W."/>
            <person name="Muszewska A."/>
            <person name="Goldberg J."/>
            <person name="Bailao A.M."/>
            <person name="Brigido M.M."/>
            <person name="Ferreira M.E."/>
            <person name="Garcia A.M."/>
            <person name="Grynberg M."/>
            <person name="Gujja S."/>
            <person name="Heiman D.I."/>
            <person name="Henn M.R."/>
            <person name="Kodira C.D."/>
            <person name="Leon-Narvaez H."/>
            <person name="Longo L.V."/>
            <person name="Ma L.J."/>
            <person name="Malavazi I."/>
            <person name="Matsuo A.L."/>
            <person name="Morais F.V."/>
            <person name="Pereira M."/>
            <person name="Rodriguez-Brito S."/>
            <person name="Sakthikumar S."/>
            <person name="Salem-Izacc S.M."/>
            <person name="Sykes S.M."/>
            <person name="Teixeira M.M."/>
            <person name="Vallejo M.C."/>
            <person name="Walter M.E."/>
            <person name="Yandava C."/>
            <person name="Young S."/>
            <person name="Zeng Q."/>
            <person name="Zucker J."/>
            <person name="Felipe M.S."/>
            <person name="Goldman G.H."/>
            <person name="Haas B.J."/>
            <person name="McEwen J.G."/>
            <person name="Nino-Vega G."/>
            <person name="Puccia R."/>
            <person name="San-Blas G."/>
            <person name="Soares C.M."/>
            <person name="Birren B.W."/>
            <person name="Cuomo C.A."/>
        </authorList>
    </citation>
    <scope>NUCLEOTIDE SEQUENCE [LARGE SCALE GENOMIC DNA]</scope>
    <source>
        <strain evidence="14">ATCC MYA-826 / Pb01</strain>
    </source>
</reference>
<feature type="transmembrane region" description="Helical" evidence="12">
    <location>
        <begin position="359"/>
        <end position="384"/>
    </location>
</feature>
<proteinExistence type="inferred from homology"/>
<organism evidence="13 14">
    <name type="scientific">Paracoccidioides lutzii (strain ATCC MYA-826 / Pb01)</name>
    <name type="common">Paracoccidioides brasiliensis</name>
    <dbReference type="NCBI Taxonomy" id="502779"/>
    <lineage>
        <taxon>Eukaryota</taxon>
        <taxon>Fungi</taxon>
        <taxon>Dikarya</taxon>
        <taxon>Ascomycota</taxon>
        <taxon>Pezizomycotina</taxon>
        <taxon>Eurotiomycetes</taxon>
        <taxon>Eurotiomycetidae</taxon>
        <taxon>Onygenales</taxon>
        <taxon>Ajellomycetaceae</taxon>
        <taxon>Paracoccidioides</taxon>
    </lineage>
</organism>
<evidence type="ECO:0000256" key="9">
    <source>
        <dbReference type="ARBA" id="ARBA00023136"/>
    </source>
</evidence>
<evidence type="ECO:0000256" key="3">
    <source>
        <dbReference type="ARBA" id="ARBA00007063"/>
    </source>
</evidence>
<evidence type="ECO:0000256" key="1">
    <source>
        <dbReference type="ARBA" id="ARBA00004477"/>
    </source>
</evidence>
<dbReference type="KEGG" id="pbl:PAAG_07032"/>
<dbReference type="VEuPathDB" id="FungiDB:PAAG_07032"/>